<feature type="domain" description="DUF6895" evidence="2">
    <location>
        <begin position="236"/>
        <end position="313"/>
    </location>
</feature>
<comment type="caution">
    <text evidence="3">The sequence shown here is derived from an EMBL/GenBank/DDBJ whole genome shotgun (WGS) entry which is preliminary data.</text>
</comment>
<feature type="compositionally biased region" description="Polar residues" evidence="1">
    <location>
        <begin position="510"/>
        <end position="522"/>
    </location>
</feature>
<evidence type="ECO:0000256" key="1">
    <source>
        <dbReference type="SAM" id="MobiDB-lite"/>
    </source>
</evidence>
<proteinExistence type="predicted"/>
<dbReference type="Proteomes" id="UP001515480">
    <property type="component" value="Unassembled WGS sequence"/>
</dbReference>
<gene>
    <name evidence="3" type="ORF">AB1Y20_012983</name>
</gene>
<keyword evidence="4" id="KW-1185">Reference proteome</keyword>
<feature type="region of interest" description="Disordered" evidence="1">
    <location>
        <begin position="494"/>
        <end position="550"/>
    </location>
</feature>
<dbReference type="EMBL" id="JBGBPQ010000023">
    <property type="protein sequence ID" value="KAL1500317.1"/>
    <property type="molecule type" value="Genomic_DNA"/>
</dbReference>
<evidence type="ECO:0000259" key="2">
    <source>
        <dbReference type="Pfam" id="PF21836"/>
    </source>
</evidence>
<dbReference type="AlphaFoldDB" id="A0AB34IKV6"/>
<evidence type="ECO:0000313" key="3">
    <source>
        <dbReference type="EMBL" id="KAL1500317.1"/>
    </source>
</evidence>
<reference evidence="3 4" key="1">
    <citation type="journal article" date="2024" name="Science">
        <title>Giant polyketide synthase enzymes in the biosynthesis of giant marine polyether toxins.</title>
        <authorList>
            <person name="Fallon T.R."/>
            <person name="Shende V.V."/>
            <person name="Wierzbicki I.H."/>
            <person name="Pendleton A.L."/>
            <person name="Watervoot N.F."/>
            <person name="Auber R.P."/>
            <person name="Gonzalez D.J."/>
            <person name="Wisecaver J.H."/>
            <person name="Moore B.S."/>
        </authorList>
    </citation>
    <scope>NUCLEOTIDE SEQUENCE [LARGE SCALE GENOMIC DNA]</scope>
    <source>
        <strain evidence="3 4">12B1</strain>
    </source>
</reference>
<accession>A0AB34IKV6</accession>
<protein>
    <recommendedName>
        <fullName evidence="2">DUF6895 domain-containing protein</fullName>
    </recommendedName>
</protein>
<organism evidence="3 4">
    <name type="scientific">Prymnesium parvum</name>
    <name type="common">Toxic golden alga</name>
    <dbReference type="NCBI Taxonomy" id="97485"/>
    <lineage>
        <taxon>Eukaryota</taxon>
        <taxon>Haptista</taxon>
        <taxon>Haptophyta</taxon>
        <taxon>Prymnesiophyceae</taxon>
        <taxon>Prymnesiales</taxon>
        <taxon>Prymnesiaceae</taxon>
        <taxon>Prymnesium</taxon>
    </lineage>
</organism>
<feature type="compositionally biased region" description="Basic and acidic residues" evidence="1">
    <location>
        <begin position="525"/>
        <end position="542"/>
    </location>
</feature>
<sequence>MHPPAAEASAGCADEAHVQAKRRALLAGLAFIRSLGAQLLRSETLAARHGADILIPFFVPLAGMAASDEEQLARQVASELAAAWHARARARALPPTASPSALLDLMQGIYSLEGVGRTDALLRQQLAERAARFGAVDFFRYDPRQGDPPRGLNEDCACGAKVARHALECAACRRAAVPMSQFDVWLEALVWSFHGCRMRIGLGCCFFEILRQIGGAFAKFYPKRSSLSRKELHYLCYALTHVIFTLNNFDERRLSPSLFPESVPAFMREQLVVAMNEDDPDMAGELLDCLKCLGEKGSHIQAAERFLLRSQSKLDGGWVCKGEADLFSRYHASLVAVAALLDHSYAGCAPVFEGAAEVLPEWFVSTTPIGEPSPSYTKPISCTLCDVDHTHEQDRQQAQDAVKASKTMAIQWPLPQQHKKTVALLPVMHRMQIREKLLADKVQQQTHTLRQKIRDADFERFVCGGSSAARIISGRGDGDARLDSEAHGLKLLRYASKHPPPLPPVRHTSGRSQENESTSWSASPRRHDLEQRRALSNRESRGTLKRQLIR</sequence>
<dbReference type="InterPro" id="IPR054190">
    <property type="entry name" value="DUF6895"/>
</dbReference>
<evidence type="ECO:0000313" key="4">
    <source>
        <dbReference type="Proteomes" id="UP001515480"/>
    </source>
</evidence>
<dbReference type="Pfam" id="PF21836">
    <property type="entry name" value="DUF6895"/>
    <property type="match status" value="1"/>
</dbReference>
<name>A0AB34IKV6_PRYPA</name>